<name>B9CXX2_CAMRE</name>
<sequence length="46" mass="5458">MLLLNLQRFAPEISLRICFFTRGYYQVALNLSQFSLLKINAIDFKF</sequence>
<evidence type="ECO:0000313" key="2">
    <source>
        <dbReference type="Proteomes" id="UP000003082"/>
    </source>
</evidence>
<dbReference type="STRING" id="553218.CAMRE0001_0163"/>
<protein>
    <submittedName>
        <fullName evidence="1">Uncharacterized protein</fullName>
    </submittedName>
</protein>
<proteinExistence type="predicted"/>
<comment type="caution">
    <text evidence="1">The sequence shown here is derived from an EMBL/GenBank/DDBJ whole genome shotgun (WGS) entry which is preliminary data.</text>
</comment>
<dbReference type="AlphaFoldDB" id="B9CXX2"/>
<reference evidence="1 2" key="1">
    <citation type="submission" date="2008-08" db="EMBL/GenBank/DDBJ databases">
        <authorList>
            <person name="Madupu R."/>
            <person name="Durkin A.S."/>
            <person name="Torralba M."/>
            <person name="Methe B."/>
            <person name="Sutton G.G."/>
            <person name="Strausberg R.L."/>
            <person name="Nelson K.E."/>
        </authorList>
    </citation>
    <scope>NUCLEOTIDE SEQUENCE [LARGE SCALE GENOMIC DNA]</scope>
    <source>
        <strain evidence="1 2">RM3267</strain>
    </source>
</reference>
<organism evidence="1 2">
    <name type="scientific">Campylobacter rectus RM3267</name>
    <dbReference type="NCBI Taxonomy" id="553218"/>
    <lineage>
        <taxon>Bacteria</taxon>
        <taxon>Pseudomonadati</taxon>
        <taxon>Campylobacterota</taxon>
        <taxon>Epsilonproteobacteria</taxon>
        <taxon>Campylobacterales</taxon>
        <taxon>Campylobacteraceae</taxon>
        <taxon>Campylobacter</taxon>
    </lineage>
</organism>
<gene>
    <name evidence="1" type="ORF">CAMRE0001_0163</name>
</gene>
<evidence type="ECO:0000313" key="1">
    <source>
        <dbReference type="EMBL" id="EEF15340.1"/>
    </source>
</evidence>
<keyword evidence="2" id="KW-1185">Reference proteome</keyword>
<dbReference type="Proteomes" id="UP000003082">
    <property type="component" value="Unassembled WGS sequence"/>
</dbReference>
<dbReference type="EMBL" id="ACFU01000001">
    <property type="protein sequence ID" value="EEF15340.1"/>
    <property type="molecule type" value="Genomic_DNA"/>
</dbReference>
<accession>B9CXX2</accession>